<name>A0ABV9LUC6_9ALTE</name>
<proteinExistence type="predicted"/>
<organism evidence="2 3">
    <name type="scientific">Glaciecola siphonariae</name>
    <dbReference type="NCBI Taxonomy" id="521012"/>
    <lineage>
        <taxon>Bacteria</taxon>
        <taxon>Pseudomonadati</taxon>
        <taxon>Pseudomonadota</taxon>
        <taxon>Gammaproteobacteria</taxon>
        <taxon>Alteromonadales</taxon>
        <taxon>Alteromonadaceae</taxon>
        <taxon>Glaciecola</taxon>
    </lineage>
</organism>
<evidence type="ECO:0000256" key="1">
    <source>
        <dbReference type="SAM" id="MobiDB-lite"/>
    </source>
</evidence>
<accession>A0ABV9LUC6</accession>
<dbReference type="Proteomes" id="UP001595897">
    <property type="component" value="Unassembled WGS sequence"/>
</dbReference>
<protein>
    <submittedName>
        <fullName evidence="2">Uncharacterized protein</fullName>
    </submittedName>
</protein>
<evidence type="ECO:0000313" key="3">
    <source>
        <dbReference type="Proteomes" id="UP001595897"/>
    </source>
</evidence>
<keyword evidence="3" id="KW-1185">Reference proteome</keyword>
<feature type="compositionally biased region" description="Polar residues" evidence="1">
    <location>
        <begin position="1"/>
        <end position="12"/>
    </location>
</feature>
<reference evidence="3" key="1">
    <citation type="journal article" date="2019" name="Int. J. Syst. Evol. Microbiol.">
        <title>The Global Catalogue of Microorganisms (GCM) 10K type strain sequencing project: providing services to taxonomists for standard genome sequencing and annotation.</title>
        <authorList>
            <consortium name="The Broad Institute Genomics Platform"/>
            <consortium name="The Broad Institute Genome Sequencing Center for Infectious Disease"/>
            <person name="Wu L."/>
            <person name="Ma J."/>
        </authorList>
    </citation>
    <scope>NUCLEOTIDE SEQUENCE [LARGE SCALE GENOMIC DNA]</scope>
    <source>
        <strain evidence="3">KACC 12507</strain>
    </source>
</reference>
<evidence type="ECO:0000313" key="2">
    <source>
        <dbReference type="EMBL" id="MFC4699769.1"/>
    </source>
</evidence>
<sequence length="104" mass="11304">MESVSTIKQSLYVNDELNATRKPRSPSQNNDASGSQTPASKISEQVIKTGSNQTMADAEAIFARANSYSDVSAKVQKNLQAYESVELSLKREALSELMGVDLYA</sequence>
<feature type="region of interest" description="Disordered" evidence="1">
    <location>
        <begin position="1"/>
        <end position="44"/>
    </location>
</feature>
<feature type="compositionally biased region" description="Polar residues" evidence="1">
    <location>
        <begin position="25"/>
        <end position="44"/>
    </location>
</feature>
<gene>
    <name evidence="2" type="ORF">ACFO4O_06325</name>
</gene>
<dbReference type="EMBL" id="JBHSGU010000002">
    <property type="protein sequence ID" value="MFC4699769.1"/>
    <property type="molecule type" value="Genomic_DNA"/>
</dbReference>
<dbReference type="RefSeq" id="WP_382406604.1">
    <property type="nucleotide sequence ID" value="NZ_JBHSGU010000002.1"/>
</dbReference>
<comment type="caution">
    <text evidence="2">The sequence shown here is derived from an EMBL/GenBank/DDBJ whole genome shotgun (WGS) entry which is preliminary data.</text>
</comment>